<keyword evidence="2" id="KW-1185">Reference proteome</keyword>
<name>A0ACB0KPZ1_TRIPR</name>
<comment type="caution">
    <text evidence="1">The sequence shown here is derived from an EMBL/GenBank/DDBJ whole genome shotgun (WGS) entry which is preliminary data.</text>
</comment>
<dbReference type="Proteomes" id="UP001177021">
    <property type="component" value="Unassembled WGS sequence"/>
</dbReference>
<evidence type="ECO:0000313" key="1">
    <source>
        <dbReference type="EMBL" id="CAJ2658150.1"/>
    </source>
</evidence>
<reference evidence="1" key="1">
    <citation type="submission" date="2023-10" db="EMBL/GenBank/DDBJ databases">
        <authorList>
            <person name="Rodriguez Cubillos JULIANA M."/>
            <person name="De Vega J."/>
        </authorList>
    </citation>
    <scope>NUCLEOTIDE SEQUENCE</scope>
</reference>
<organism evidence="1 2">
    <name type="scientific">Trifolium pratense</name>
    <name type="common">Red clover</name>
    <dbReference type="NCBI Taxonomy" id="57577"/>
    <lineage>
        <taxon>Eukaryota</taxon>
        <taxon>Viridiplantae</taxon>
        <taxon>Streptophyta</taxon>
        <taxon>Embryophyta</taxon>
        <taxon>Tracheophyta</taxon>
        <taxon>Spermatophyta</taxon>
        <taxon>Magnoliopsida</taxon>
        <taxon>eudicotyledons</taxon>
        <taxon>Gunneridae</taxon>
        <taxon>Pentapetalae</taxon>
        <taxon>rosids</taxon>
        <taxon>fabids</taxon>
        <taxon>Fabales</taxon>
        <taxon>Fabaceae</taxon>
        <taxon>Papilionoideae</taxon>
        <taxon>50 kb inversion clade</taxon>
        <taxon>NPAAA clade</taxon>
        <taxon>Hologalegina</taxon>
        <taxon>IRL clade</taxon>
        <taxon>Trifolieae</taxon>
        <taxon>Trifolium</taxon>
    </lineage>
</organism>
<accession>A0ACB0KPZ1</accession>
<evidence type="ECO:0000313" key="2">
    <source>
        <dbReference type="Proteomes" id="UP001177021"/>
    </source>
</evidence>
<proteinExistence type="predicted"/>
<sequence length="591" mass="67242">MKLGTRSDTFYTEQATRSLVSDIPPNLVIKINDTTYLLHKSPLISKCGLLRRLCSDTNDSESDVLELHDMPGGSEAFELCAKFCYGISINISAYNFVPSLCASKLLQMNESIERGNFVGKLESFFGSCILEGWKDSVSTLQATEKLPEWSENLGIIRKCIDSIIEKILTPPSQVKWSYTYTRPGYNRKQHHSVPKDWWTEDISILNIDLFRCIIMTIRSTHVLPPQLIGESLHVYACKWLPCIINVQSSGSSVSQTEESKEKNRKILETIVSMIPADRGSVSVGFLLKLLSMSNLFGVSTVSKTELIKRASIQFHEAKVSDLNFYDVELVQVVLESFLKFWKRISPGDADNRHYLLRSIRKVGKLVDSYLQVVARDDNMEVSKFVALAETVPAIGRLEHDDLYQAINIYLKKASFDDRWAGGCEDWAELEVHSELSKAEKKRLCGILECQKLSPEVRAHAVKNEFLPLRTVVQLLYYEQEKDLNGTTSTKLQKPHELLLGAKMRPATRDSNGKRSLGLDKEEFKREDITRKASLAESREKSEHKTQRLDDKLALDLEKKMVIREVKEEAKKKMSIGRTRSSKSEYGSEKRR</sequence>
<dbReference type="EMBL" id="CASHSV030000311">
    <property type="protein sequence ID" value="CAJ2658150.1"/>
    <property type="molecule type" value="Genomic_DNA"/>
</dbReference>
<protein>
    <submittedName>
        <fullName evidence="1">Uncharacterized protein</fullName>
    </submittedName>
</protein>
<gene>
    <name evidence="1" type="ORF">MILVUS5_LOCUS24577</name>
</gene>